<proteinExistence type="predicted"/>
<name>A0A644UL56_9ZZZZ</name>
<protein>
    <recommendedName>
        <fullName evidence="1">LTD domain-containing protein</fullName>
    </recommendedName>
</protein>
<feature type="domain" description="LTD" evidence="1">
    <location>
        <begin position="299"/>
        <end position="407"/>
    </location>
</feature>
<dbReference type="AlphaFoldDB" id="A0A644UL56"/>
<gene>
    <name evidence="2" type="ORF">SDC9_25671</name>
</gene>
<dbReference type="Pfam" id="PF00932">
    <property type="entry name" value="LTD"/>
    <property type="match status" value="1"/>
</dbReference>
<dbReference type="InterPro" id="IPR001322">
    <property type="entry name" value="Lamin_tail_dom"/>
</dbReference>
<evidence type="ECO:0000259" key="1">
    <source>
        <dbReference type="Pfam" id="PF00932"/>
    </source>
</evidence>
<reference evidence="2" key="1">
    <citation type="submission" date="2019-08" db="EMBL/GenBank/DDBJ databases">
        <authorList>
            <person name="Kucharzyk K."/>
            <person name="Murdoch R.W."/>
            <person name="Higgins S."/>
            <person name="Loffler F."/>
        </authorList>
    </citation>
    <scope>NUCLEOTIDE SEQUENCE</scope>
</reference>
<comment type="caution">
    <text evidence="2">The sequence shown here is derived from an EMBL/GenBank/DDBJ whole genome shotgun (WGS) entry which is preliminary data.</text>
</comment>
<sequence>MNKLFLFLIFFFGFLNCIFSQSLTSTNTTHNSTLISFPNSEGENLNIHVFTKSSEDTIVLFENFSRFLITNSFNLYSANSAYFNLPSSYTNKPGFKGKNLFNTNGDSCSFSSNSGLVTPFIDLSKSGGNYRLRFSIKNTSTSTANYLSIYQSDSLGSFPSTYSVVTVVNNSSKIYDTIFSSGNSNCKLWFYSNTSQNLIIDDLSVSYTYITKTPIPSSPFTTNLSSLQISSLKPNTIYHCFIEGRTDTISFTTLNQSTINNVSDISPNSAKLNFSSTDTNSNRKVILKKKSNGANVFADDLFISEYTTAETYDRAIEIYNGTGRDICLGDYSIKYHLATGNARISPLSSLDTIKPNKCFVVMESLKSINVSNEGAFCKDTILKGQFVYTGDDAIALMKNGEYVDIFGCLGQSPGTKGWCYPNQDNPTIRTNKTTLRRKSIVNKGVKVNPTIGFPTLNSQWTQIGSVGSTYATNFADFGKHTMSNAYGNVDSLAKIENISNTDTSFILENLEEDTYYEATLLFINGNDSVYSNSILFQTGVNSQRLTNGSWNDANWSKRKPTKIDNAIILNNQTLRIDNGTNAECYNLIIKDTLNQTKASFINNGNLNVWNKTIVESYFKGYTANDNGWNLYGLPIKTTSSTQDSIGNVFFNISANDDLYYWKEDYGNEGIWMNWQDASNTDDFFVDGRGYLVSYENDKSLKFYGELNNESSYSLLSNASLSTPNTQRGWHLCSNPYPFYVKLNQLQRTNVSLPSLLDNNTSNYFALLPTDSIPPFAGFMVQVGNLNNSLTINRTASESKNIEDFSVINLNVSSYDGNDKTYIIITDSASLVYDINYDNRKLSGWSQSPEIFSKYGNDKFSLNSIPQIEDSLILDIGFVAKTANNYNIRLNFDSIDQYHKISLFDKVSNIELINFKTDSVYSFYSNVVNSEDKFQLKIYRNQLSDEEIQTIDDNISLQQYEDEVYVFTSSKILSLELSNLKGQKINKSFNSNSIKITQKGVFLLKIQTQNNTYIRKIINL</sequence>
<evidence type="ECO:0000313" key="2">
    <source>
        <dbReference type="EMBL" id="MPL79786.1"/>
    </source>
</evidence>
<organism evidence="2">
    <name type="scientific">bioreactor metagenome</name>
    <dbReference type="NCBI Taxonomy" id="1076179"/>
    <lineage>
        <taxon>unclassified sequences</taxon>
        <taxon>metagenomes</taxon>
        <taxon>ecological metagenomes</taxon>
    </lineage>
</organism>
<dbReference type="EMBL" id="VSSQ01000130">
    <property type="protein sequence ID" value="MPL79786.1"/>
    <property type="molecule type" value="Genomic_DNA"/>
</dbReference>
<accession>A0A644UL56</accession>